<keyword evidence="3" id="KW-1185">Reference proteome</keyword>
<sequence>MEAATAISEGKSEAAAEILTRMIATQVPDPRPNSEQKAFGVPGFNFEVPGRPE</sequence>
<dbReference type="Proteomes" id="UP000315295">
    <property type="component" value="Unassembled WGS sequence"/>
</dbReference>
<dbReference type="EMBL" id="VIEB01000613">
    <property type="protein sequence ID" value="TQD85004.1"/>
    <property type="molecule type" value="Genomic_DNA"/>
</dbReference>
<accession>A0A540LEX5</accession>
<name>A0A540LEX5_MALBA</name>
<reference evidence="2 3" key="1">
    <citation type="journal article" date="2019" name="G3 (Bethesda)">
        <title>Sequencing of a Wild Apple (Malus baccata) Genome Unravels the Differences Between Cultivated and Wild Apple Species Regarding Disease Resistance and Cold Tolerance.</title>
        <authorList>
            <person name="Chen X."/>
        </authorList>
    </citation>
    <scope>NUCLEOTIDE SEQUENCE [LARGE SCALE GENOMIC DNA]</scope>
    <source>
        <strain evidence="3">cv. Shandingzi</strain>
        <tissue evidence="2">Leaves</tissue>
    </source>
</reference>
<evidence type="ECO:0000313" key="2">
    <source>
        <dbReference type="EMBL" id="TQD85004.1"/>
    </source>
</evidence>
<evidence type="ECO:0000313" key="3">
    <source>
        <dbReference type="Proteomes" id="UP000315295"/>
    </source>
</evidence>
<dbReference type="STRING" id="106549.A0A540LEX5"/>
<protein>
    <submittedName>
        <fullName evidence="2">Uncharacterized protein</fullName>
    </submittedName>
</protein>
<feature type="region of interest" description="Disordered" evidence="1">
    <location>
        <begin position="27"/>
        <end position="53"/>
    </location>
</feature>
<comment type="caution">
    <text evidence="2">The sequence shown here is derived from an EMBL/GenBank/DDBJ whole genome shotgun (WGS) entry which is preliminary data.</text>
</comment>
<gene>
    <name evidence="2" type="ORF">C1H46_029445</name>
</gene>
<proteinExistence type="predicted"/>
<dbReference type="AlphaFoldDB" id="A0A540LEX5"/>
<organism evidence="2 3">
    <name type="scientific">Malus baccata</name>
    <name type="common">Siberian crab apple</name>
    <name type="synonym">Pyrus baccata</name>
    <dbReference type="NCBI Taxonomy" id="106549"/>
    <lineage>
        <taxon>Eukaryota</taxon>
        <taxon>Viridiplantae</taxon>
        <taxon>Streptophyta</taxon>
        <taxon>Embryophyta</taxon>
        <taxon>Tracheophyta</taxon>
        <taxon>Spermatophyta</taxon>
        <taxon>Magnoliopsida</taxon>
        <taxon>eudicotyledons</taxon>
        <taxon>Gunneridae</taxon>
        <taxon>Pentapetalae</taxon>
        <taxon>rosids</taxon>
        <taxon>fabids</taxon>
        <taxon>Rosales</taxon>
        <taxon>Rosaceae</taxon>
        <taxon>Amygdaloideae</taxon>
        <taxon>Maleae</taxon>
        <taxon>Malus</taxon>
    </lineage>
</organism>
<evidence type="ECO:0000256" key="1">
    <source>
        <dbReference type="SAM" id="MobiDB-lite"/>
    </source>
</evidence>